<dbReference type="RefSeq" id="WP_322607247.1">
    <property type="nucleotide sequence ID" value="NZ_JARVCO010000002.1"/>
</dbReference>
<dbReference type="EMBL" id="JARVCO010000002">
    <property type="protein sequence ID" value="MDZ8117446.1"/>
    <property type="molecule type" value="Genomic_DNA"/>
</dbReference>
<keyword evidence="1" id="KW-0472">Membrane</keyword>
<evidence type="ECO:0000256" key="1">
    <source>
        <dbReference type="SAM" id="Phobius"/>
    </source>
</evidence>
<keyword evidence="1" id="KW-0812">Transmembrane</keyword>
<feature type="transmembrane region" description="Helical" evidence="1">
    <location>
        <begin position="75"/>
        <end position="94"/>
    </location>
</feature>
<feature type="transmembrane region" description="Helical" evidence="1">
    <location>
        <begin position="50"/>
        <end position="68"/>
    </location>
</feature>
<organism evidence="2 3">
    <name type="scientific">Pontiella agarivorans</name>
    <dbReference type="NCBI Taxonomy" id="3038953"/>
    <lineage>
        <taxon>Bacteria</taxon>
        <taxon>Pseudomonadati</taxon>
        <taxon>Kiritimatiellota</taxon>
        <taxon>Kiritimatiellia</taxon>
        <taxon>Kiritimatiellales</taxon>
        <taxon>Pontiellaceae</taxon>
        <taxon>Pontiella</taxon>
    </lineage>
</organism>
<evidence type="ECO:0000313" key="3">
    <source>
        <dbReference type="Proteomes" id="UP001290861"/>
    </source>
</evidence>
<evidence type="ECO:0000313" key="2">
    <source>
        <dbReference type="EMBL" id="MDZ8117446.1"/>
    </source>
</evidence>
<proteinExistence type="predicted"/>
<keyword evidence="1" id="KW-1133">Transmembrane helix</keyword>
<comment type="caution">
    <text evidence="2">The sequence shown here is derived from an EMBL/GenBank/DDBJ whole genome shotgun (WGS) entry which is preliminary data.</text>
</comment>
<dbReference type="PROSITE" id="PS51257">
    <property type="entry name" value="PROKAR_LIPOPROTEIN"/>
    <property type="match status" value="1"/>
</dbReference>
<name>A0ABU5MU13_9BACT</name>
<gene>
    <name evidence="2" type="ORF">P9H32_02315</name>
</gene>
<sequence>MKKRFIPGYLILSGVMLLFIGCSILAVPDSFFAGNGIALGEDPSLRSEIRAPGAMLAGAALVILTGVFRPSHRPVGLLLCVLVFGAFGIARLISMMLDGIPSQGIIIAAAIELVRCVSGRPGVR</sequence>
<keyword evidence="3" id="KW-1185">Reference proteome</keyword>
<dbReference type="InterPro" id="IPR025597">
    <property type="entry name" value="DUF4345"/>
</dbReference>
<dbReference type="Proteomes" id="UP001290861">
    <property type="component" value="Unassembled WGS sequence"/>
</dbReference>
<reference evidence="2 3" key="1">
    <citation type="journal article" date="2024" name="Appl. Environ. Microbiol.">
        <title>Pontiella agarivorans sp. nov., a novel marine anaerobic bacterium capable of degrading macroalgal polysaccharides and fixing nitrogen.</title>
        <authorList>
            <person name="Liu N."/>
            <person name="Kivenson V."/>
            <person name="Peng X."/>
            <person name="Cui Z."/>
            <person name="Lankiewicz T.S."/>
            <person name="Gosselin K.M."/>
            <person name="English C.J."/>
            <person name="Blair E.M."/>
            <person name="O'Malley M.A."/>
            <person name="Valentine D.L."/>
        </authorList>
    </citation>
    <scope>NUCLEOTIDE SEQUENCE [LARGE SCALE GENOMIC DNA]</scope>
    <source>
        <strain evidence="2 3">NLcol2</strain>
    </source>
</reference>
<dbReference type="Pfam" id="PF14248">
    <property type="entry name" value="DUF4345"/>
    <property type="match status" value="1"/>
</dbReference>
<accession>A0ABU5MU13</accession>
<protein>
    <submittedName>
        <fullName evidence="2">DUF4345 domain-containing protein</fullName>
    </submittedName>
</protein>